<gene>
    <name evidence="1" type="ORF">SAMN04488692_10125</name>
</gene>
<name>A0A1G9GWI2_9FIRM</name>
<dbReference type="AlphaFoldDB" id="A0A1G9GWI2"/>
<dbReference type="STRING" id="321763.SAMN04488692_10125"/>
<organism evidence="1 2">
    <name type="scientific">Halarsenatibacter silvermanii</name>
    <dbReference type="NCBI Taxonomy" id="321763"/>
    <lineage>
        <taxon>Bacteria</taxon>
        <taxon>Bacillati</taxon>
        <taxon>Bacillota</taxon>
        <taxon>Clostridia</taxon>
        <taxon>Halanaerobiales</taxon>
        <taxon>Halarsenatibacteraceae</taxon>
        <taxon>Halarsenatibacter</taxon>
    </lineage>
</organism>
<dbReference type="EMBL" id="FNGO01000001">
    <property type="protein sequence ID" value="SDL04942.1"/>
    <property type="molecule type" value="Genomic_DNA"/>
</dbReference>
<keyword evidence="2" id="KW-1185">Reference proteome</keyword>
<reference evidence="1 2" key="1">
    <citation type="submission" date="2016-10" db="EMBL/GenBank/DDBJ databases">
        <authorList>
            <person name="de Groot N.N."/>
        </authorList>
    </citation>
    <scope>NUCLEOTIDE SEQUENCE [LARGE SCALE GENOMIC DNA]</scope>
    <source>
        <strain evidence="1 2">SLAS-1</strain>
    </source>
</reference>
<sequence>MRKMTELKNTAACLDADIIIKTIKIEKSLFRDILDLFDIIYLHESVYEEINWPPKAITFLDSLIEENKIEVWSDEKLLESFEEKCPGRKLLFSAFNNSLKYFGYEKNFEINLENASHEDLIYKLEKIEKGIGNNLGEIKTICFSKGYFSSKAVQSSPLKV</sequence>
<dbReference type="Proteomes" id="UP000199476">
    <property type="component" value="Unassembled WGS sequence"/>
</dbReference>
<protein>
    <submittedName>
        <fullName evidence="1">Uncharacterized protein</fullName>
    </submittedName>
</protein>
<evidence type="ECO:0000313" key="2">
    <source>
        <dbReference type="Proteomes" id="UP000199476"/>
    </source>
</evidence>
<evidence type="ECO:0000313" key="1">
    <source>
        <dbReference type="EMBL" id="SDL04942.1"/>
    </source>
</evidence>
<accession>A0A1G9GWI2</accession>
<proteinExistence type="predicted"/>